<feature type="transmembrane region" description="Helical" evidence="1">
    <location>
        <begin position="248"/>
        <end position="265"/>
    </location>
</feature>
<dbReference type="AlphaFoldDB" id="A0A0F8RPS3"/>
<evidence type="ECO:0000313" key="28">
    <source>
        <dbReference type="Proteomes" id="UP000034668"/>
    </source>
</evidence>
<dbReference type="PATRIC" id="fig|2209.51.peg.4004"/>
<keyword evidence="1" id="KW-1133">Transmembrane helix</keyword>
<evidence type="ECO:0000313" key="27">
    <source>
        <dbReference type="Proteomes" id="UP000034597"/>
    </source>
</evidence>
<dbReference type="EMBL" id="JJRA01000020">
    <property type="protein sequence ID" value="KKI06066.1"/>
    <property type="molecule type" value="Genomic_DNA"/>
</dbReference>
<dbReference type="Proteomes" id="UP000033885">
    <property type="component" value="Unassembled WGS sequence"/>
</dbReference>
<dbReference type="Proteomes" id="UP000034597">
    <property type="component" value="Unassembled WGS sequence"/>
</dbReference>
<dbReference type="Proteomes" id="UP000034925">
    <property type="component" value="Unassembled WGS sequence"/>
</dbReference>
<dbReference type="EMBL" id="JJQH01000146">
    <property type="protein sequence ID" value="KKH37027.1"/>
    <property type="molecule type" value="Genomic_DNA"/>
</dbReference>
<evidence type="ECO:0000313" key="19">
    <source>
        <dbReference type="Proteomes" id="UP000033814"/>
    </source>
</evidence>
<dbReference type="Proteomes" id="UP000034937">
    <property type="component" value="Unassembled WGS sequence"/>
</dbReference>
<dbReference type="Proteomes" id="UP000034040">
    <property type="component" value="Unassembled WGS sequence"/>
</dbReference>
<dbReference type="RefSeq" id="WP_048041294.1">
    <property type="nucleotide sequence ID" value="NZ_JBLVWA010000234.1"/>
</dbReference>
<comment type="caution">
    <text evidence="14">The sequence shown here is derived from an EMBL/GenBank/DDBJ whole genome shotgun (WGS) entry which is preliminary data.</text>
</comment>
<feature type="transmembrane region" description="Helical" evidence="1">
    <location>
        <begin position="272"/>
        <end position="293"/>
    </location>
</feature>
<evidence type="ECO:0000313" key="31">
    <source>
        <dbReference type="Proteomes" id="UP000034842"/>
    </source>
</evidence>
<dbReference type="EMBL" id="JJQP01000245">
    <property type="protein sequence ID" value="KKH62836.1"/>
    <property type="molecule type" value="Genomic_DNA"/>
</dbReference>
<evidence type="ECO:0000313" key="25">
    <source>
        <dbReference type="Proteomes" id="UP000034232"/>
    </source>
</evidence>
<evidence type="ECO:0000313" key="24">
    <source>
        <dbReference type="Proteomes" id="UP000034142"/>
    </source>
</evidence>
<sequence>MIIPDLFRLNDWSTRRFNLFIWSILVAYDFSFISNVPLYSIEILSKILGFVILTFIPGYIILRIFKVHDIDRVVTLLLAIGLSLSFIMIFGFTVNMFLPYIGVSKPISTFLLFYSLNISILVLMIIYYFRDKKFNSSQNQLRITFSPMLFYFILLPLFSILGTESVNHYNFNMPVLILLFVISLSPILIALDRISRDLYPFMILSISLAILYNMNLISTHLWSYDIFYEAHTSKYVLENGIWNPGNKTMVPLLLFTILSPVYSLICDLNVIWVFKIIFPFFFSLTPLALYYVYKELDFGNYKIDSEIAMLSVFVFIFFYGFYKDMPDKQHIAELFLALILILSIFNTQKRILLFIFSFSLVVSHYGISYFFVFSLIFVSMMSRFRVNADTSFLTPTYTLLFSVLTFSWYIYISAGDVFEVITQVGYHFLSGIKDIFQANNDGRSASAYLSYLSNGILWVIYMLIHLILQFFIFIGVLNLLLSIMHNKTKSFEIALLTIIFYAFLFVQFFKTYGMGLDRILQITLILLSPLSIWGYSFCVKNLNSVYARIISKRIYRNKENGNLNLIFESTLTRNEAINKNHITNLSKKARLCFSIFLMIFFVFNSGFIFWMTGYPLPGYCININPNSGWPVYSESEICGVDWLKSHENEHNRIAVFNQWDTIKSRDGLLVAENFYSKDLIPIQTNTTTLYNSYLFLGKYSVDKVEDGEEDVDLQDTLFYNSTLKNDTMPKSSDNHKNQKSLDFEYGTIL</sequence>
<evidence type="ECO:0000313" key="12">
    <source>
        <dbReference type="EMBL" id="KKH81694.1"/>
    </source>
</evidence>
<evidence type="ECO:0000313" key="10">
    <source>
        <dbReference type="EMBL" id="KKH72929.1"/>
    </source>
</evidence>
<feature type="transmembrane region" description="Helical" evidence="1">
    <location>
        <begin position="493"/>
        <end position="513"/>
    </location>
</feature>
<organism evidence="14 34">
    <name type="scientific">Methanosarcina mazei</name>
    <name type="common">Methanosarcina frisia</name>
    <dbReference type="NCBI Taxonomy" id="2209"/>
    <lineage>
        <taxon>Archaea</taxon>
        <taxon>Methanobacteriati</taxon>
        <taxon>Methanobacteriota</taxon>
        <taxon>Stenosarchaea group</taxon>
        <taxon>Methanomicrobia</taxon>
        <taxon>Methanosarcinales</taxon>
        <taxon>Methanosarcinaceae</taxon>
        <taxon>Methanosarcina</taxon>
    </lineage>
</organism>
<evidence type="ECO:0000313" key="21">
    <source>
        <dbReference type="Proteomes" id="UP000033885"/>
    </source>
</evidence>
<feature type="transmembrane region" description="Helical" evidence="1">
    <location>
        <begin position="173"/>
        <end position="191"/>
    </location>
</feature>
<feature type="transmembrane region" description="Helical" evidence="1">
    <location>
        <begin position="390"/>
        <end position="411"/>
    </location>
</feature>
<dbReference type="Proteomes" id="UP000034232">
    <property type="component" value="Unassembled WGS sequence"/>
</dbReference>
<evidence type="ECO:0000313" key="26">
    <source>
        <dbReference type="Proteomes" id="UP000034547"/>
    </source>
</evidence>
<proteinExistence type="predicted"/>
<evidence type="ECO:0000313" key="15">
    <source>
        <dbReference type="EMBL" id="KKH90926.1"/>
    </source>
</evidence>
<evidence type="ECO:0000313" key="33">
    <source>
        <dbReference type="Proteomes" id="UP000034925"/>
    </source>
</evidence>
<feature type="transmembrane region" description="Helical" evidence="1">
    <location>
        <begin position="329"/>
        <end position="345"/>
    </location>
</feature>
<dbReference type="Proteomes" id="UP000034692">
    <property type="component" value="Unassembled WGS sequence"/>
</dbReference>
<dbReference type="EMBL" id="JJQV01000067">
    <property type="protein sequence ID" value="KKH83566.1"/>
    <property type="molecule type" value="Genomic_DNA"/>
</dbReference>
<dbReference type="Proteomes" id="UP000033864">
    <property type="component" value="Unassembled WGS sequence"/>
</dbReference>
<evidence type="ECO:0000313" key="22">
    <source>
        <dbReference type="Proteomes" id="UP000034021"/>
    </source>
</evidence>
<evidence type="ECO:0000313" key="18">
    <source>
        <dbReference type="EMBL" id="KKI06066.1"/>
    </source>
</evidence>
<accession>A0A0F8RPS3</accession>
<feature type="transmembrane region" description="Helical" evidence="1">
    <location>
        <begin position="198"/>
        <end position="217"/>
    </location>
</feature>
<evidence type="ECO:0000313" key="13">
    <source>
        <dbReference type="EMBL" id="KKH83566.1"/>
    </source>
</evidence>
<dbReference type="Proteomes" id="UP000034758">
    <property type="component" value="Unassembled WGS sequence"/>
</dbReference>
<name>A0A0F8RPS3_METMZ</name>
<evidence type="ECO:0000313" key="11">
    <source>
        <dbReference type="EMBL" id="KKH75279.1"/>
    </source>
</evidence>
<evidence type="ECO:0000313" key="29">
    <source>
        <dbReference type="Proteomes" id="UP000034692"/>
    </source>
</evidence>
<protein>
    <submittedName>
        <fullName evidence="14">Transmembrane protein</fullName>
    </submittedName>
</protein>
<feature type="transmembrane region" description="Helical" evidence="1">
    <location>
        <begin position="351"/>
        <end position="378"/>
    </location>
</feature>
<dbReference type="EMBL" id="JJQZ01000052">
    <property type="protein sequence ID" value="KKH97527.1"/>
    <property type="molecule type" value="Genomic_DNA"/>
</dbReference>
<dbReference type="EMBL" id="JJQO01000073">
    <property type="protein sequence ID" value="KKH67843.1"/>
    <property type="molecule type" value="Genomic_DNA"/>
</dbReference>
<keyword evidence="1 14" id="KW-0812">Transmembrane</keyword>
<dbReference type="Proteomes" id="UP000034872">
    <property type="component" value="Unassembled WGS sequence"/>
</dbReference>
<dbReference type="EMBL" id="JJQR01000124">
    <property type="protein sequence ID" value="KKH72929.1"/>
    <property type="molecule type" value="Genomic_DNA"/>
</dbReference>
<dbReference type="Proteomes" id="UP000033814">
    <property type="component" value="Unassembled WGS sequence"/>
</dbReference>
<reference evidence="19 20" key="1">
    <citation type="journal article" date="2015" name="ISME J.">
        <title>Genomic and phenotypic differentiation among Methanosarcina mazei populations from Columbia River sediment.</title>
        <authorList>
            <person name="Youngblut N.D."/>
            <person name="Wirth J.S."/>
            <person name="Henriksen J.R."/>
            <person name="Smith M."/>
            <person name="Simon H."/>
            <person name="Metcalf W.W."/>
            <person name="Whitaker R.J."/>
        </authorList>
    </citation>
    <scope>NUCLEOTIDE SEQUENCE [LARGE SCALE GENOMIC DNA]</scope>
    <source>
        <strain evidence="5 30">1.H.A.1A.1</strain>
        <strain evidence="4 22">1.H.A.1A.3</strain>
        <strain evidence="6 20">1.H.A.1A.6</strain>
        <strain evidence="7 25">1.H.A.2.3</strain>
        <strain evidence="9 29">1.H.A.2.7</strain>
        <strain evidence="8">1.H.A.2.8</strain>
        <strain evidence="10 33">1.H.M.1A.1</strain>
        <strain evidence="11 23">1.H.M.1A.2</strain>
        <strain evidence="12 31">1.H.M.1A.3</strain>
        <strain evidence="13 19">1.H.M.2.2</strain>
        <strain evidence="14 34">1.H.M.2.3</strain>
        <strain evidence="15 28">1.H.M.2.4</strain>
        <strain evidence="16 32">1.H.T.2.1</strain>
        <strain evidence="18 21">1.H.T.2.3</strain>
        <strain evidence="17 26">1.H.T.2.5</strain>
        <strain evidence="2 24">2.F.A.2.3</strain>
        <strain evidence="3 27">2.F.T.0.2</strain>
    </source>
</reference>
<dbReference type="EMBL" id="JJQG01000057">
    <property type="protein sequence ID" value="KKH40210.1"/>
    <property type="molecule type" value="Genomic_DNA"/>
</dbReference>
<dbReference type="EMBL" id="JJQW01000039">
    <property type="protein sequence ID" value="KKH89463.1"/>
    <property type="molecule type" value="Genomic_DNA"/>
</dbReference>
<dbReference type="EMBL" id="JJRB01000126">
    <property type="protein sequence ID" value="KKI01187.1"/>
    <property type="molecule type" value="Genomic_DNA"/>
</dbReference>
<evidence type="ECO:0000313" key="32">
    <source>
        <dbReference type="Proteomes" id="UP000034872"/>
    </source>
</evidence>
<evidence type="ECO:0000313" key="6">
    <source>
        <dbReference type="EMBL" id="KKH45109.1"/>
    </source>
</evidence>
<evidence type="ECO:0000313" key="2">
    <source>
        <dbReference type="EMBL" id="KKF99783.1"/>
    </source>
</evidence>
<dbReference type="Proteomes" id="UP000034142">
    <property type="component" value="Unassembled WGS sequence"/>
</dbReference>
<evidence type="ECO:0000313" key="7">
    <source>
        <dbReference type="EMBL" id="KKH57269.1"/>
    </source>
</evidence>
<evidence type="ECO:0000256" key="1">
    <source>
        <dbReference type="SAM" id="Phobius"/>
    </source>
</evidence>
<evidence type="ECO:0000313" key="4">
    <source>
        <dbReference type="EMBL" id="KKH37027.1"/>
    </source>
</evidence>
<evidence type="ECO:0000313" key="5">
    <source>
        <dbReference type="EMBL" id="KKH40210.1"/>
    </source>
</evidence>
<dbReference type="Proteomes" id="UP000034021">
    <property type="component" value="Unassembled WGS sequence"/>
</dbReference>
<feature type="transmembrane region" description="Helical" evidence="1">
    <location>
        <begin position="456"/>
        <end position="481"/>
    </location>
</feature>
<dbReference type="Proteomes" id="UP000034842">
    <property type="component" value="Unassembled WGS sequence"/>
</dbReference>
<feature type="transmembrane region" description="Helical" evidence="1">
    <location>
        <begin position="107"/>
        <end position="129"/>
    </location>
</feature>
<evidence type="ECO:0000313" key="14">
    <source>
        <dbReference type="EMBL" id="KKH89463.1"/>
    </source>
</evidence>
<dbReference type="EMBL" id="JJQM01000043">
    <property type="protein sequence ID" value="KKH57269.1"/>
    <property type="molecule type" value="Genomic_DNA"/>
</dbReference>
<evidence type="ECO:0000313" key="8">
    <source>
        <dbReference type="EMBL" id="KKH62836.1"/>
    </source>
</evidence>
<evidence type="ECO:0000313" key="9">
    <source>
        <dbReference type="EMBL" id="KKH67843.1"/>
    </source>
</evidence>
<dbReference type="Pfam" id="PF09971">
    <property type="entry name" value="DUF2206"/>
    <property type="match status" value="1"/>
</dbReference>
<feature type="transmembrane region" description="Helical" evidence="1">
    <location>
        <begin position="141"/>
        <end position="161"/>
    </location>
</feature>
<feature type="transmembrane region" description="Helical" evidence="1">
    <location>
        <begin position="519"/>
        <end position="538"/>
    </location>
</feature>
<evidence type="ECO:0000313" key="17">
    <source>
        <dbReference type="EMBL" id="KKI01187.1"/>
    </source>
</evidence>
<evidence type="ECO:0000313" key="3">
    <source>
        <dbReference type="EMBL" id="KKG06705.1"/>
    </source>
</evidence>
<evidence type="ECO:0000313" key="23">
    <source>
        <dbReference type="Proteomes" id="UP000034040"/>
    </source>
</evidence>
<dbReference type="Proteomes" id="UP000034547">
    <property type="component" value="Unassembled WGS sequence"/>
</dbReference>
<feature type="transmembrane region" description="Helical" evidence="1">
    <location>
        <begin position="20"/>
        <end position="41"/>
    </location>
</feature>
<dbReference type="EMBL" id="JJQT01000041">
    <property type="protein sequence ID" value="KKH81694.1"/>
    <property type="molecule type" value="Genomic_DNA"/>
</dbReference>
<gene>
    <name evidence="2" type="ORF">DU31_18785</name>
    <name evidence="3" type="ORF">DU40_18410</name>
    <name evidence="4" type="ORF">DU50_18560</name>
    <name evidence="5" type="ORF">DU54_14920</name>
    <name evidence="8" type="ORF">DU73_03530</name>
    <name evidence="9" type="ORF">DU75_19680</name>
    <name evidence="7" type="ORF">DU76_18675</name>
    <name evidence="11" type="ORF">DU77_15755</name>
    <name evidence="12" type="ORF">DU78_19810</name>
    <name evidence="15" type="ORF">DU79_17640</name>
    <name evidence="18" type="ORF">DU81_15485</name>
    <name evidence="13" type="ORF">DU82_17345</name>
    <name evidence="17" type="ORF">DU83_15450</name>
    <name evidence="16" type="ORF">DU84_15565</name>
    <name evidence="6" type="ORF">DU85_18785</name>
    <name evidence="10" type="ORF">DU86_18340</name>
    <name evidence="14" type="ORF">DU88_14865</name>
</gene>
<evidence type="ECO:0000313" key="30">
    <source>
        <dbReference type="Proteomes" id="UP000034758"/>
    </source>
</evidence>
<dbReference type="Proteomes" id="UP000034668">
    <property type="component" value="Unassembled WGS sequence"/>
</dbReference>
<evidence type="ECO:0000313" key="34">
    <source>
        <dbReference type="Proteomes" id="UP000034937"/>
    </source>
</evidence>
<keyword evidence="1" id="KW-0472">Membrane</keyword>
<dbReference type="EMBL" id="JJQX01000192">
    <property type="protein sequence ID" value="KKH90926.1"/>
    <property type="molecule type" value="Genomic_DNA"/>
</dbReference>
<dbReference type="EMBL" id="JJQJ01000187">
    <property type="protein sequence ID" value="KKH45109.1"/>
    <property type="molecule type" value="Genomic_DNA"/>
</dbReference>
<feature type="transmembrane region" description="Helical" evidence="1">
    <location>
        <begin position="77"/>
        <end position="101"/>
    </location>
</feature>
<feature type="transmembrane region" description="Helical" evidence="1">
    <location>
        <begin position="305"/>
        <end position="322"/>
    </location>
</feature>
<evidence type="ECO:0000313" key="16">
    <source>
        <dbReference type="EMBL" id="KKH97527.1"/>
    </source>
</evidence>
<evidence type="ECO:0000313" key="20">
    <source>
        <dbReference type="Proteomes" id="UP000033864"/>
    </source>
</evidence>
<feature type="transmembrane region" description="Helical" evidence="1">
    <location>
        <begin position="591"/>
        <end position="611"/>
    </location>
</feature>
<dbReference type="EMBL" id="JJQS01000065">
    <property type="protein sequence ID" value="KKH75279.1"/>
    <property type="molecule type" value="Genomic_DNA"/>
</dbReference>
<dbReference type="EMBL" id="JJOT01000002">
    <property type="protein sequence ID" value="KKG06705.1"/>
    <property type="molecule type" value="Genomic_DNA"/>
</dbReference>
<dbReference type="InterPro" id="IPR018701">
    <property type="entry name" value="DUF2206_membrane"/>
</dbReference>
<dbReference type="EMBL" id="JJOR01000155">
    <property type="protein sequence ID" value="KKF99783.1"/>
    <property type="molecule type" value="Genomic_DNA"/>
</dbReference>
<feature type="transmembrane region" description="Helical" evidence="1">
    <location>
        <begin position="47"/>
        <end position="65"/>
    </location>
</feature>